<name>A0ABQ4F3A6_9ACTN</name>
<dbReference type="InterPro" id="IPR051698">
    <property type="entry name" value="Transposase_11-like"/>
</dbReference>
<evidence type="ECO:0000256" key="1">
    <source>
        <dbReference type="SAM" id="MobiDB-lite"/>
    </source>
</evidence>
<organism evidence="5 6">
    <name type="scientific">Plantactinospora mayteni</name>
    <dbReference type="NCBI Taxonomy" id="566021"/>
    <lineage>
        <taxon>Bacteria</taxon>
        <taxon>Bacillati</taxon>
        <taxon>Actinomycetota</taxon>
        <taxon>Actinomycetes</taxon>
        <taxon>Micromonosporales</taxon>
        <taxon>Micromonosporaceae</taxon>
        <taxon>Plantactinospora</taxon>
    </lineage>
</organism>
<feature type="region of interest" description="Disordered" evidence="1">
    <location>
        <begin position="349"/>
        <end position="369"/>
    </location>
</feature>
<keyword evidence="2" id="KW-1133">Transmembrane helix</keyword>
<dbReference type="Pfam" id="PF01609">
    <property type="entry name" value="DDE_Tnp_1"/>
    <property type="match status" value="1"/>
</dbReference>
<sequence>MAAVPDPRDPRGKRYSLVSMLAVAVCAVLAGACTFAAVADWVRDLDQRMWVRLGFTDRVPAATTVWRLLIRIDAEVLSGVLTTWSRTRAKPVLGAGRRWRLVIAVDGKVVRGARLPDGRRVHLLSAYDTSTGIVLAQVQIAAKSNEFPAFTPLLGRVAAQLGSLAGVLVVADARHAQTGHAEQVATHHGHLMVPVKGNQPTLFAQLKALPWAQVPAGDRRRDTGHGRKETRTVKAVTIKTPGGVGFPHAQQAVRITRTRTIKGKTTREMAYMTVSLPADQAQPADLRTWARSEWHIENRVHYVRDVTLREDAHQARTGNGPAVFATLRNTSIGYHRSNGETNIARATRRANRRPTDLIDAVTKSNPTTQ</sequence>
<evidence type="ECO:0000256" key="2">
    <source>
        <dbReference type="SAM" id="Phobius"/>
    </source>
</evidence>
<comment type="caution">
    <text evidence="5">The sequence shown here is derived from an EMBL/GenBank/DDBJ whole genome shotgun (WGS) entry which is preliminary data.</text>
</comment>
<evidence type="ECO:0000259" key="4">
    <source>
        <dbReference type="Pfam" id="PF13808"/>
    </source>
</evidence>
<dbReference type="Pfam" id="PF13808">
    <property type="entry name" value="DDE_Tnp_1_assoc"/>
    <property type="match status" value="1"/>
</dbReference>
<keyword evidence="6" id="KW-1185">Reference proteome</keyword>
<keyword evidence="2" id="KW-0812">Transmembrane</keyword>
<feature type="domain" description="H repeat-associated protein N-terminal" evidence="4">
    <location>
        <begin position="2"/>
        <end position="84"/>
    </location>
</feature>
<dbReference type="PANTHER" id="PTHR30298">
    <property type="entry name" value="H REPEAT-ASSOCIATED PREDICTED TRANSPOSASE"/>
    <property type="match status" value="1"/>
</dbReference>
<dbReference type="InterPro" id="IPR032806">
    <property type="entry name" value="YbfD_N"/>
</dbReference>
<dbReference type="Proteomes" id="UP000621500">
    <property type="component" value="Unassembled WGS sequence"/>
</dbReference>
<protein>
    <submittedName>
        <fullName evidence="5">ISAs1 family transposase</fullName>
    </submittedName>
</protein>
<accession>A0ABQ4F3A6</accession>
<gene>
    <name evidence="5" type="ORF">Pma05_79670</name>
</gene>
<proteinExistence type="predicted"/>
<dbReference type="EMBL" id="BONX01000070">
    <property type="protein sequence ID" value="GIH01395.1"/>
    <property type="molecule type" value="Genomic_DNA"/>
</dbReference>
<dbReference type="NCBIfam" id="NF033564">
    <property type="entry name" value="transpos_ISAs1"/>
    <property type="match status" value="1"/>
</dbReference>
<reference evidence="5 6" key="1">
    <citation type="submission" date="2021-01" db="EMBL/GenBank/DDBJ databases">
        <title>Whole genome shotgun sequence of Plantactinospora mayteni NBRC 109088.</title>
        <authorList>
            <person name="Komaki H."/>
            <person name="Tamura T."/>
        </authorList>
    </citation>
    <scope>NUCLEOTIDE SEQUENCE [LARGE SCALE GENOMIC DNA]</scope>
    <source>
        <strain evidence="5 6">NBRC 109088</strain>
    </source>
</reference>
<dbReference type="InterPro" id="IPR047647">
    <property type="entry name" value="ISAs1_transpos"/>
</dbReference>
<evidence type="ECO:0000259" key="3">
    <source>
        <dbReference type="Pfam" id="PF01609"/>
    </source>
</evidence>
<feature type="transmembrane region" description="Helical" evidence="2">
    <location>
        <begin position="20"/>
        <end position="42"/>
    </location>
</feature>
<feature type="domain" description="Transposase IS4-like" evidence="3">
    <location>
        <begin position="101"/>
        <end position="328"/>
    </location>
</feature>
<dbReference type="PANTHER" id="PTHR30298:SF0">
    <property type="entry name" value="PROTEIN YBFL-RELATED"/>
    <property type="match status" value="1"/>
</dbReference>
<keyword evidence="2" id="KW-0472">Membrane</keyword>
<evidence type="ECO:0000313" key="5">
    <source>
        <dbReference type="EMBL" id="GIH01395.1"/>
    </source>
</evidence>
<evidence type="ECO:0000313" key="6">
    <source>
        <dbReference type="Proteomes" id="UP000621500"/>
    </source>
</evidence>
<dbReference type="InterPro" id="IPR002559">
    <property type="entry name" value="Transposase_11"/>
</dbReference>